<dbReference type="EMBL" id="JAFHDT010000009">
    <property type="protein sequence ID" value="KAI7805819.1"/>
    <property type="molecule type" value="Genomic_DNA"/>
</dbReference>
<accession>A0A9W7WP93</accession>
<dbReference type="InterPro" id="IPR002589">
    <property type="entry name" value="Macro_dom"/>
</dbReference>
<organism evidence="2 3">
    <name type="scientific">Triplophysa rosa</name>
    <name type="common">Cave loach</name>
    <dbReference type="NCBI Taxonomy" id="992332"/>
    <lineage>
        <taxon>Eukaryota</taxon>
        <taxon>Metazoa</taxon>
        <taxon>Chordata</taxon>
        <taxon>Craniata</taxon>
        <taxon>Vertebrata</taxon>
        <taxon>Euteleostomi</taxon>
        <taxon>Actinopterygii</taxon>
        <taxon>Neopterygii</taxon>
        <taxon>Teleostei</taxon>
        <taxon>Ostariophysi</taxon>
        <taxon>Cypriniformes</taxon>
        <taxon>Nemacheilidae</taxon>
        <taxon>Triplophysa</taxon>
    </lineage>
</organism>
<protein>
    <recommendedName>
        <fullName evidence="1">Macro domain-containing protein</fullName>
    </recommendedName>
</protein>
<evidence type="ECO:0000313" key="3">
    <source>
        <dbReference type="Proteomes" id="UP001059041"/>
    </source>
</evidence>
<evidence type="ECO:0000313" key="2">
    <source>
        <dbReference type="EMBL" id="KAI7805819.1"/>
    </source>
</evidence>
<name>A0A9W7WP93_TRIRA</name>
<dbReference type="GO" id="GO:0042278">
    <property type="term" value="P:purine nucleoside metabolic process"/>
    <property type="evidence" value="ECO:0007669"/>
    <property type="project" value="TreeGrafter"/>
</dbReference>
<gene>
    <name evidence="2" type="ORF">IRJ41_020873</name>
</gene>
<dbReference type="GO" id="GO:0140291">
    <property type="term" value="P:peptidyl-glutamate ADP-deribosylation"/>
    <property type="evidence" value="ECO:0007669"/>
    <property type="project" value="TreeGrafter"/>
</dbReference>
<dbReference type="AlphaFoldDB" id="A0A9W7WP93"/>
<dbReference type="PANTHER" id="PTHR11106">
    <property type="entry name" value="GANGLIOSIDE INDUCED DIFFERENTIATION ASSOCIATED PROTEIN 2-RELATED"/>
    <property type="match status" value="1"/>
</dbReference>
<proteinExistence type="predicted"/>
<dbReference type="SUPFAM" id="SSF52949">
    <property type="entry name" value="Macro domain-like"/>
    <property type="match status" value="1"/>
</dbReference>
<dbReference type="GO" id="GO:0140293">
    <property type="term" value="F:ADP-ribosylglutamate hydrolase activity"/>
    <property type="evidence" value="ECO:0007669"/>
    <property type="project" value="TreeGrafter"/>
</dbReference>
<keyword evidence="3" id="KW-1185">Reference proteome</keyword>
<reference evidence="2" key="1">
    <citation type="submission" date="2021-02" db="EMBL/GenBank/DDBJ databases">
        <title>Comparative genomics reveals that relaxation of natural selection precedes convergent phenotypic evolution of cavefish.</title>
        <authorList>
            <person name="Peng Z."/>
        </authorList>
    </citation>
    <scope>NUCLEOTIDE SEQUENCE</scope>
    <source>
        <tissue evidence="2">Muscle</tissue>
    </source>
</reference>
<dbReference type="Gene3D" id="3.40.220.10">
    <property type="entry name" value="Leucine Aminopeptidase, subunit E, domain 1"/>
    <property type="match status" value="1"/>
</dbReference>
<evidence type="ECO:0000259" key="1">
    <source>
        <dbReference type="Pfam" id="PF01661"/>
    </source>
</evidence>
<feature type="non-terminal residue" evidence="2">
    <location>
        <position position="1"/>
    </location>
</feature>
<dbReference type="InterPro" id="IPR043472">
    <property type="entry name" value="Macro_dom-like"/>
</dbReference>
<feature type="domain" description="Macro" evidence="1">
    <location>
        <begin position="39"/>
        <end position="77"/>
    </location>
</feature>
<dbReference type="GO" id="GO:0005654">
    <property type="term" value="C:nucleoplasm"/>
    <property type="evidence" value="ECO:0007669"/>
    <property type="project" value="TreeGrafter"/>
</dbReference>
<sequence length="85" mass="9510">VKILNILACISYQKDCLNNISVLKKPIISTWQHDVQRYMDGCIHRAAGHLLFEECHSLNGCDTGQAKITCGYDLPAKSYGILQVM</sequence>
<dbReference type="PANTHER" id="PTHR11106:SF104">
    <property type="entry name" value="ADP-RIBOSE GLYCOHYDROLASE MACROD2"/>
    <property type="match status" value="1"/>
</dbReference>
<dbReference type="Pfam" id="PF01661">
    <property type="entry name" value="Macro"/>
    <property type="match status" value="1"/>
</dbReference>
<comment type="caution">
    <text evidence="2">The sequence shown here is derived from an EMBL/GenBank/DDBJ whole genome shotgun (WGS) entry which is preliminary data.</text>
</comment>
<dbReference type="GO" id="GO:0006974">
    <property type="term" value="P:DNA damage response"/>
    <property type="evidence" value="ECO:0007669"/>
    <property type="project" value="TreeGrafter"/>
</dbReference>
<dbReference type="Proteomes" id="UP001059041">
    <property type="component" value="Linkage Group LG9"/>
</dbReference>